<dbReference type="EMBL" id="IACM01151497">
    <property type="protein sequence ID" value="LAB40179.1"/>
    <property type="molecule type" value="Transcribed_RNA"/>
</dbReference>
<reference evidence="1" key="1">
    <citation type="submission" date="2017-07" db="EMBL/GenBank/DDBJ databases">
        <authorList>
            <person name="Mikheyev A."/>
            <person name="Grau M."/>
        </authorList>
    </citation>
    <scope>NUCLEOTIDE SEQUENCE</scope>
    <source>
        <tissue evidence="1">Venom_gland</tissue>
    </source>
</reference>
<dbReference type="AlphaFoldDB" id="A0A2D4N4V1"/>
<proteinExistence type="predicted"/>
<reference evidence="1" key="2">
    <citation type="submission" date="2017-11" db="EMBL/GenBank/DDBJ databases">
        <title>Coralsnake Venomics: Analyses of Venom Gland Transcriptomes and Proteomes of Six Brazilian Taxa.</title>
        <authorList>
            <person name="Aird S.D."/>
            <person name="Jorge da Silva N."/>
            <person name="Qiu L."/>
            <person name="Villar-Briones A."/>
            <person name="Aparecida-Saddi V."/>
            <person name="Campos-Telles M.P."/>
            <person name="Grau M."/>
            <person name="Mikheyev A.S."/>
        </authorList>
    </citation>
    <scope>NUCLEOTIDE SEQUENCE</scope>
    <source>
        <tissue evidence="1">Venom_gland</tissue>
    </source>
</reference>
<organism evidence="1">
    <name type="scientific">Micrurus spixii</name>
    <name type="common">Amazon coral snake</name>
    <dbReference type="NCBI Taxonomy" id="129469"/>
    <lineage>
        <taxon>Eukaryota</taxon>
        <taxon>Metazoa</taxon>
        <taxon>Chordata</taxon>
        <taxon>Craniata</taxon>
        <taxon>Vertebrata</taxon>
        <taxon>Euteleostomi</taxon>
        <taxon>Lepidosauria</taxon>
        <taxon>Squamata</taxon>
        <taxon>Bifurcata</taxon>
        <taxon>Unidentata</taxon>
        <taxon>Episquamata</taxon>
        <taxon>Toxicofera</taxon>
        <taxon>Serpentes</taxon>
        <taxon>Colubroidea</taxon>
        <taxon>Elapidae</taxon>
        <taxon>Elapinae</taxon>
        <taxon>Micrurus</taxon>
    </lineage>
</organism>
<protein>
    <submittedName>
        <fullName evidence="1">Uncharacterized protein</fullName>
    </submittedName>
</protein>
<sequence>MISYLFPFKYNTLFEFGVLEYTTVYHSKIYLNKFLQEMDNMIGKEKLKVSGQYAESLCTKAVYEYERLLKKEIPSTPLPNLARTKYSGSKNLLSKRQVGFFV</sequence>
<accession>A0A2D4N4V1</accession>
<evidence type="ECO:0000313" key="1">
    <source>
        <dbReference type="EMBL" id="LAB40179.1"/>
    </source>
</evidence>
<name>A0A2D4N4V1_9SAUR</name>